<dbReference type="InterPro" id="IPR036866">
    <property type="entry name" value="RibonucZ/Hydroxyglut_hydro"/>
</dbReference>
<organism evidence="11 12">
    <name type="scientific">Archaeoglobus fulgidus DSM 8774</name>
    <dbReference type="NCBI Taxonomy" id="1344584"/>
    <lineage>
        <taxon>Archaea</taxon>
        <taxon>Methanobacteriati</taxon>
        <taxon>Methanobacteriota</taxon>
        <taxon>Archaeoglobi</taxon>
        <taxon>Archaeoglobales</taxon>
        <taxon>Archaeoglobaceae</taxon>
        <taxon>Archaeoglobus</taxon>
    </lineage>
</organism>
<protein>
    <recommendedName>
        <fullName evidence="9">Ribonuclease Z</fullName>
        <shortName evidence="9">RNase Z</shortName>
        <ecNumber evidence="9">3.1.26.11</ecNumber>
    </recommendedName>
    <alternativeName>
        <fullName evidence="9">tRNA 3 endonuclease</fullName>
    </alternativeName>
    <alternativeName>
        <fullName evidence="9">tRNase Z</fullName>
    </alternativeName>
</protein>
<dbReference type="EC" id="3.1.26.11" evidence="9"/>
<proteinExistence type="inferred from homology"/>
<evidence type="ECO:0000256" key="1">
    <source>
        <dbReference type="ARBA" id="ARBA00000402"/>
    </source>
</evidence>
<evidence type="ECO:0000313" key="12">
    <source>
        <dbReference type="Proteomes" id="UP000028501"/>
    </source>
</evidence>
<name>A0A075WDP0_ARCFL</name>
<feature type="binding site" evidence="9">
    <location>
        <position position="138"/>
    </location>
    <ligand>
        <name>Zn(2+)</name>
        <dbReference type="ChEBI" id="CHEBI:29105"/>
        <label>1</label>
        <note>catalytic</note>
    </ligand>
</feature>
<feature type="binding site" evidence="9">
    <location>
        <position position="267"/>
    </location>
    <ligand>
        <name>Zn(2+)</name>
        <dbReference type="ChEBI" id="CHEBI:29105"/>
        <label>2</label>
        <note>catalytic</note>
    </ligand>
</feature>
<feature type="binding site" evidence="9">
    <location>
        <position position="209"/>
    </location>
    <ligand>
        <name>Zn(2+)</name>
        <dbReference type="ChEBI" id="CHEBI:29105"/>
        <label>2</label>
        <note>catalytic</note>
    </ligand>
</feature>
<keyword evidence="7 9" id="KW-0378">Hydrolase</keyword>
<evidence type="ECO:0000256" key="9">
    <source>
        <dbReference type="HAMAP-Rule" id="MF_01818"/>
    </source>
</evidence>
<dbReference type="InterPro" id="IPR001279">
    <property type="entry name" value="Metallo-B-lactamas"/>
</dbReference>
<dbReference type="FunFam" id="3.60.15.10:FF:000002">
    <property type="entry name" value="Ribonuclease Z"/>
    <property type="match status" value="1"/>
</dbReference>
<dbReference type="Pfam" id="PF23023">
    <property type="entry name" value="Anti-Pycsar_Apyc1"/>
    <property type="match status" value="1"/>
</dbReference>
<dbReference type="EMBL" id="CP006577">
    <property type="protein sequence ID" value="AIG97812.1"/>
    <property type="molecule type" value="Genomic_DNA"/>
</dbReference>
<dbReference type="GO" id="GO:0042802">
    <property type="term" value="F:identical protein binding"/>
    <property type="evidence" value="ECO:0007669"/>
    <property type="project" value="UniProtKB-ARBA"/>
</dbReference>
<sequence>MLFKITFLGTSGTIPSVERSSPAIFVQLGGQRMLFDCGEGTQRQMMIAKTGFRNLDNIFITHLHTDHFIGLFGLIETMSLNERSRELNVYSPKAEVLRALFEAFGYDQLNYDIRVRELKDGEEVKFDGFKVVAFRTEHIVKSVGFAIIENDRRGKFNREKAEKELGIPPGPLYAKLARGESIVWKGRTITPDMVLGEKRRGRKVVYTGDSRPTKRTVEIARNADILIHDASFKEELKDWAIESGHSTAKEAAEVAREANVKKLILTHISTRYSKDASPLLEEAKKVFENTIIAEDFMSLEVTFDES</sequence>
<evidence type="ECO:0000256" key="3">
    <source>
        <dbReference type="ARBA" id="ARBA00022694"/>
    </source>
</evidence>
<dbReference type="NCBIfam" id="NF000801">
    <property type="entry name" value="PRK00055.1-3"/>
    <property type="match status" value="1"/>
</dbReference>
<keyword evidence="8 9" id="KW-0862">Zinc</keyword>
<evidence type="ECO:0000256" key="2">
    <source>
        <dbReference type="ARBA" id="ARBA00011738"/>
    </source>
</evidence>
<comment type="catalytic activity">
    <reaction evidence="1 9">
        <text>Endonucleolytic cleavage of RNA, removing extra 3' nucleotides from tRNA precursor, generating 3' termini of tRNAs. A 3'-hydroxy group is left at the tRNA terminus and a 5'-phosphoryl group is left at the trailer molecule.</text>
        <dbReference type="EC" id="3.1.26.11"/>
    </reaction>
</comment>
<feature type="active site" description="Proton acceptor" evidence="9">
    <location>
        <position position="66"/>
    </location>
</feature>
<dbReference type="PANTHER" id="PTHR46018:SF2">
    <property type="entry name" value="ZINC PHOSPHODIESTERASE ELAC PROTEIN 1"/>
    <property type="match status" value="1"/>
</dbReference>
<dbReference type="KEGG" id="afg:AFULGI_00010290"/>
<dbReference type="SUPFAM" id="SSF56281">
    <property type="entry name" value="Metallo-hydrolase/oxidoreductase"/>
    <property type="match status" value="1"/>
</dbReference>
<dbReference type="InterPro" id="IPR013471">
    <property type="entry name" value="RNase_Z/BN"/>
</dbReference>
<keyword evidence="4 9" id="KW-0540">Nuclease</keyword>
<feature type="binding site" evidence="9">
    <location>
        <position position="67"/>
    </location>
    <ligand>
        <name>Zn(2+)</name>
        <dbReference type="ChEBI" id="CHEBI:29105"/>
        <label>2</label>
        <note>catalytic</note>
    </ligand>
</feature>
<evidence type="ECO:0000256" key="5">
    <source>
        <dbReference type="ARBA" id="ARBA00022723"/>
    </source>
</evidence>
<comment type="function">
    <text evidence="9">Zinc phosphodiesterase, which displays some tRNA 3'-processing endonuclease activity. Probably involved in tRNA maturation, by removing a 3'-trailer from precursor tRNA.</text>
</comment>
<comment type="cofactor">
    <cofactor evidence="9">
        <name>Zn(2+)</name>
        <dbReference type="ChEBI" id="CHEBI:29105"/>
    </cofactor>
    <text evidence="9">Binds 2 Zn(2+) ions.</text>
</comment>
<evidence type="ECO:0000256" key="6">
    <source>
        <dbReference type="ARBA" id="ARBA00022759"/>
    </source>
</evidence>
<gene>
    <name evidence="9" type="primary">rnz</name>
    <name evidence="11" type="ORF">AFULGI_00010290</name>
</gene>
<dbReference type="Pfam" id="PF12706">
    <property type="entry name" value="Lactamase_B_2"/>
    <property type="match status" value="1"/>
</dbReference>
<dbReference type="PANTHER" id="PTHR46018">
    <property type="entry name" value="ZINC PHOSPHODIESTERASE ELAC PROTEIN 1"/>
    <property type="match status" value="1"/>
</dbReference>
<reference evidence="11 12" key="1">
    <citation type="submission" date="2013-07" db="EMBL/GenBank/DDBJ databases">
        <title>Genome of Archaeoglobus fulgidus.</title>
        <authorList>
            <person name="Fiebig A."/>
            <person name="Birkeland N.-K."/>
        </authorList>
    </citation>
    <scope>NUCLEOTIDE SEQUENCE [LARGE SCALE GENOMIC DNA]</scope>
    <source>
        <strain evidence="11 12">DSM 8774</strain>
    </source>
</reference>
<dbReference type="GO" id="GO:0008270">
    <property type="term" value="F:zinc ion binding"/>
    <property type="evidence" value="ECO:0007669"/>
    <property type="project" value="UniProtKB-UniRule"/>
</dbReference>
<evidence type="ECO:0000313" key="11">
    <source>
        <dbReference type="EMBL" id="AIG97812.1"/>
    </source>
</evidence>
<keyword evidence="6 9" id="KW-0255">Endonuclease</keyword>
<comment type="subunit">
    <text evidence="2 9">Homodimer.</text>
</comment>
<accession>A0A075WDP0</accession>
<dbReference type="SMART" id="SM00849">
    <property type="entry name" value="Lactamase_B"/>
    <property type="match status" value="1"/>
</dbReference>
<dbReference type="GeneID" id="24794540"/>
<evidence type="ECO:0000256" key="8">
    <source>
        <dbReference type="ARBA" id="ARBA00022833"/>
    </source>
</evidence>
<feature type="binding site" evidence="9">
    <location>
        <position position="66"/>
    </location>
    <ligand>
        <name>Zn(2+)</name>
        <dbReference type="ChEBI" id="CHEBI:29105"/>
        <label>2</label>
        <note>catalytic</note>
    </ligand>
</feature>
<dbReference type="Proteomes" id="UP000028501">
    <property type="component" value="Chromosome"/>
</dbReference>
<feature type="domain" description="Metallo-beta-lactamase" evidence="10">
    <location>
        <begin position="20"/>
        <end position="267"/>
    </location>
</feature>
<dbReference type="HOGENOM" id="CLU_031317_2_1_2"/>
<dbReference type="HAMAP" id="MF_01818">
    <property type="entry name" value="RNase_Z_BN"/>
    <property type="match status" value="1"/>
</dbReference>
<evidence type="ECO:0000256" key="4">
    <source>
        <dbReference type="ARBA" id="ARBA00022722"/>
    </source>
</evidence>
<dbReference type="Gene3D" id="3.60.15.10">
    <property type="entry name" value="Ribonuclease Z/Hydroxyacylglutathione hydrolase-like"/>
    <property type="match status" value="1"/>
</dbReference>
<dbReference type="NCBIfam" id="TIGR02651">
    <property type="entry name" value="RNase_Z"/>
    <property type="match status" value="1"/>
</dbReference>
<comment type="similarity">
    <text evidence="9">Belongs to the RNase Z family.</text>
</comment>
<keyword evidence="3 9" id="KW-0819">tRNA processing</keyword>
<dbReference type="AlphaFoldDB" id="A0A075WDP0"/>
<dbReference type="RefSeq" id="WP_048095431.1">
    <property type="nucleotide sequence ID" value="NZ_CP006577.1"/>
</dbReference>
<evidence type="ECO:0000259" key="10">
    <source>
        <dbReference type="SMART" id="SM00849"/>
    </source>
</evidence>
<evidence type="ECO:0000256" key="7">
    <source>
        <dbReference type="ARBA" id="ARBA00022801"/>
    </source>
</evidence>
<dbReference type="GO" id="GO:0042781">
    <property type="term" value="F:3'-tRNA processing endoribonuclease activity"/>
    <property type="evidence" value="ECO:0007669"/>
    <property type="project" value="UniProtKB-UniRule"/>
</dbReference>
<feature type="binding site" evidence="9">
    <location>
        <position position="209"/>
    </location>
    <ligand>
        <name>Zn(2+)</name>
        <dbReference type="ChEBI" id="CHEBI:29105"/>
        <label>1</label>
        <note>catalytic</note>
    </ligand>
</feature>
<feature type="binding site" evidence="9">
    <location>
        <position position="64"/>
    </location>
    <ligand>
        <name>Zn(2+)</name>
        <dbReference type="ChEBI" id="CHEBI:29105"/>
        <label>1</label>
        <note>catalytic</note>
    </ligand>
</feature>
<keyword evidence="5 9" id="KW-0479">Metal-binding</keyword>
<dbReference type="CDD" id="cd07717">
    <property type="entry name" value="RNaseZ_ZiPD-like_MBL-fold"/>
    <property type="match status" value="1"/>
</dbReference>
<feature type="binding site" evidence="9">
    <location>
        <position position="62"/>
    </location>
    <ligand>
        <name>Zn(2+)</name>
        <dbReference type="ChEBI" id="CHEBI:29105"/>
        <label>1</label>
        <note>catalytic</note>
    </ligand>
</feature>